<organism evidence="1 2">
    <name type="scientific">Legionella quateirensis</name>
    <dbReference type="NCBI Taxonomy" id="45072"/>
    <lineage>
        <taxon>Bacteria</taxon>
        <taxon>Pseudomonadati</taxon>
        <taxon>Pseudomonadota</taxon>
        <taxon>Gammaproteobacteria</taxon>
        <taxon>Legionellales</taxon>
        <taxon>Legionellaceae</taxon>
        <taxon>Legionella</taxon>
    </lineage>
</organism>
<evidence type="ECO:0000313" key="2">
    <source>
        <dbReference type="Proteomes" id="UP000054639"/>
    </source>
</evidence>
<sequence>GLLRAARKDGVLYELSGLKLIQFGFISYKRITQIVVRSNPLRLLVRITTDRSAQTIVFASNAKQSRTHLQ</sequence>
<dbReference type="EMBL" id="LNYR01000019">
    <property type="protein sequence ID" value="KTD49806.1"/>
    <property type="molecule type" value="Genomic_DNA"/>
</dbReference>
<name>A0ABR5RPB3_9GAMM</name>
<protein>
    <submittedName>
        <fullName evidence="1">Uncharacterized protein</fullName>
    </submittedName>
</protein>
<comment type="caution">
    <text evidence="1">The sequence shown here is derived from an EMBL/GenBank/DDBJ whole genome shotgun (WGS) entry which is preliminary data.</text>
</comment>
<gene>
    <name evidence="1" type="ORF">Lqua_1605</name>
</gene>
<accession>A0ABR5RPB3</accession>
<evidence type="ECO:0000313" key="1">
    <source>
        <dbReference type="EMBL" id="KTD49806.1"/>
    </source>
</evidence>
<reference evidence="1 2" key="1">
    <citation type="submission" date="2015-11" db="EMBL/GenBank/DDBJ databases">
        <title>Genomic analysis of 38 Legionella species identifies large and diverse effector repertoires.</title>
        <authorList>
            <person name="Burstein D."/>
            <person name="Amaro F."/>
            <person name="Zusman T."/>
            <person name="Lifshitz Z."/>
            <person name="Cohen O."/>
            <person name="Gilbert J.A."/>
            <person name="Pupko T."/>
            <person name="Shuman H.A."/>
            <person name="Segal G."/>
        </authorList>
    </citation>
    <scope>NUCLEOTIDE SEQUENCE [LARGE SCALE GENOMIC DNA]</scope>
    <source>
        <strain evidence="1 2">ATCC 49507</strain>
    </source>
</reference>
<dbReference type="Proteomes" id="UP000054639">
    <property type="component" value="Unassembled WGS sequence"/>
</dbReference>
<proteinExistence type="predicted"/>
<keyword evidence="2" id="KW-1185">Reference proteome</keyword>
<feature type="non-terminal residue" evidence="1">
    <location>
        <position position="1"/>
    </location>
</feature>